<comment type="caution">
    <text evidence="6">The sequence shown here is derived from an EMBL/GenBank/DDBJ whole genome shotgun (WGS) entry which is preliminary data.</text>
</comment>
<dbReference type="Pfam" id="PF13527">
    <property type="entry name" value="Acetyltransf_9"/>
    <property type="match status" value="1"/>
</dbReference>
<gene>
    <name evidence="6" type="ORF">Sipo8835_44960</name>
</gene>
<comment type="subunit">
    <text evidence="4">Homohexamer; trimer of dimers.</text>
</comment>
<dbReference type="EMBL" id="SPAZ01000366">
    <property type="protein sequence ID" value="TQE15617.1"/>
    <property type="molecule type" value="Genomic_DNA"/>
</dbReference>
<dbReference type="Pfam" id="PF13530">
    <property type="entry name" value="SCP2_2"/>
    <property type="match status" value="1"/>
</dbReference>
<dbReference type="InterPro" id="IPR022902">
    <property type="entry name" value="NAcTrfase_Eis"/>
</dbReference>
<evidence type="ECO:0000256" key="4">
    <source>
        <dbReference type="HAMAP-Rule" id="MF_01812"/>
    </source>
</evidence>
<dbReference type="PROSITE" id="PS51186">
    <property type="entry name" value="GNAT"/>
    <property type="match status" value="1"/>
</dbReference>
<dbReference type="Pfam" id="PF17668">
    <property type="entry name" value="Acetyltransf_17"/>
    <property type="match status" value="1"/>
</dbReference>
<feature type="binding site" evidence="4">
    <location>
        <begin position="103"/>
        <end position="105"/>
    </location>
    <ligand>
        <name>acetyl-CoA</name>
        <dbReference type="ChEBI" id="CHEBI:57288"/>
    </ligand>
</feature>
<evidence type="ECO:0000256" key="2">
    <source>
        <dbReference type="ARBA" id="ARBA00022679"/>
    </source>
</evidence>
<comment type="caution">
    <text evidence="4">Lacks conserved residue(s) required for the propagation of feature annotation.</text>
</comment>
<dbReference type="Proteomes" id="UP000318720">
    <property type="component" value="Unassembled WGS sequence"/>
</dbReference>
<evidence type="ECO:0000313" key="6">
    <source>
        <dbReference type="EMBL" id="TQE15617.1"/>
    </source>
</evidence>
<dbReference type="InterPro" id="IPR025559">
    <property type="entry name" value="Eis_dom"/>
</dbReference>
<keyword evidence="2 4" id="KW-0808">Transferase</keyword>
<dbReference type="InterPro" id="IPR041380">
    <property type="entry name" value="Acetyltransf_17"/>
</dbReference>
<evidence type="ECO:0000256" key="3">
    <source>
        <dbReference type="ARBA" id="ARBA00023315"/>
    </source>
</evidence>
<dbReference type="InterPro" id="IPR000182">
    <property type="entry name" value="GNAT_dom"/>
</dbReference>
<feature type="active site" description="Proton acceptor; via carboxylate" evidence="4">
    <location>
        <position position="432"/>
    </location>
</feature>
<protein>
    <submittedName>
        <fullName evidence="6">GNAT family N-acetyltransferase</fullName>
    </submittedName>
</protein>
<feature type="active site" description="Proton donor" evidence="4">
    <location>
        <position position="144"/>
    </location>
</feature>
<organism evidence="6 7">
    <name type="scientific">Streptomyces ipomoeae</name>
    <dbReference type="NCBI Taxonomy" id="103232"/>
    <lineage>
        <taxon>Bacteria</taxon>
        <taxon>Bacillati</taxon>
        <taxon>Actinomycetota</taxon>
        <taxon>Actinomycetes</taxon>
        <taxon>Kitasatosporales</taxon>
        <taxon>Streptomycetaceae</taxon>
        <taxon>Streptomyces</taxon>
    </lineage>
</organism>
<dbReference type="RefSeq" id="WP_009315387.1">
    <property type="nucleotide sequence ID" value="NZ_JARAVC010000152.1"/>
</dbReference>
<feature type="domain" description="N-acetyltransferase" evidence="5">
    <location>
        <begin position="8"/>
        <end position="174"/>
    </location>
</feature>
<comment type="similarity">
    <text evidence="1 4">Belongs to the acetyltransferase Eis family.</text>
</comment>
<dbReference type="Gene3D" id="3.40.630.30">
    <property type="match status" value="2"/>
</dbReference>
<dbReference type="InterPro" id="IPR016181">
    <property type="entry name" value="Acyl_CoA_acyltransferase"/>
</dbReference>
<dbReference type="HAMAP" id="MF_01812">
    <property type="entry name" value="Eis"/>
    <property type="match status" value="1"/>
</dbReference>
<reference evidence="6 7" key="1">
    <citation type="submission" date="2019-03" db="EMBL/GenBank/DDBJ databases">
        <title>Comparative genomic analyses of the sweetpotato soil rot pathogen, Streptomyces ipomoeae.</title>
        <authorList>
            <person name="Ruschel Soares N."/>
            <person name="Badger J.H."/>
            <person name="Huguet-Tapia J.C."/>
            <person name="Clark C.A."/>
            <person name="Pettis G.S."/>
        </authorList>
    </citation>
    <scope>NUCLEOTIDE SEQUENCE [LARGE SCALE GENOMIC DNA]</scope>
    <source>
        <strain evidence="6 7">88-35</strain>
    </source>
</reference>
<dbReference type="GO" id="GO:0030649">
    <property type="term" value="P:aminoglycoside antibiotic catabolic process"/>
    <property type="evidence" value="ECO:0007669"/>
    <property type="project" value="TreeGrafter"/>
</dbReference>
<evidence type="ECO:0000256" key="1">
    <source>
        <dbReference type="ARBA" id="ARBA00009213"/>
    </source>
</evidence>
<name>A0AAE8VTM4_9ACTN</name>
<sequence length="432" mass="47619">MSSPQAAIAVRAITEEEIPSWIRAVNTGFLRAWEPLTEQELKDRSSHIVPSRTLAAFDDDVPHSRLRASGDRGTPVVATFRSFAQELTAVGGRTVPADAISNVTVSPTHRRRGILTRMMAEDLTAAKDRGDVVATLIAAEYPIYGRYGFGSATWITEWTIDVPRTGLDPRWSGPADGGRIDLVDGADVRRIGPELHERLRLAQPGAVSRDERWWRINTGDLRLGSSWTEPFYAVYRSAADEVEGIVSYESDDNWSGMQPHNTADVNWLIATTPAAERALWQYLCSIDWITKVKTGSRAPDDLLPHFFPDPRAARVTAQADWLWVRILDVVRALEARSYAGTGTLVWDVVDPDGYAGGRYRLDAGPDGASCVPTSEDADLTLEVADLATLWLGDESAVRLAALGRVREQRKGAASVADALLRTSRRPWCPDLF</sequence>
<dbReference type="Gene3D" id="3.30.1050.10">
    <property type="entry name" value="SCP2 sterol-binding domain"/>
    <property type="match status" value="1"/>
</dbReference>
<feature type="binding site" evidence="4">
    <location>
        <begin position="111"/>
        <end position="116"/>
    </location>
    <ligand>
        <name>acetyl-CoA</name>
        <dbReference type="ChEBI" id="CHEBI:57288"/>
    </ligand>
</feature>
<dbReference type="NCBIfam" id="NF002367">
    <property type="entry name" value="PRK01346.1-4"/>
    <property type="match status" value="1"/>
</dbReference>
<dbReference type="AlphaFoldDB" id="A0AAE8VTM4"/>
<evidence type="ECO:0000313" key="7">
    <source>
        <dbReference type="Proteomes" id="UP000318720"/>
    </source>
</evidence>
<dbReference type="GO" id="GO:0034069">
    <property type="term" value="F:aminoglycoside N-acetyltransferase activity"/>
    <property type="evidence" value="ECO:0007669"/>
    <property type="project" value="TreeGrafter"/>
</dbReference>
<dbReference type="PANTHER" id="PTHR37817">
    <property type="entry name" value="N-ACETYLTRANSFERASE EIS"/>
    <property type="match status" value="1"/>
</dbReference>
<dbReference type="SUPFAM" id="SSF55718">
    <property type="entry name" value="SCP-like"/>
    <property type="match status" value="1"/>
</dbReference>
<accession>A0AAE8VTM4</accession>
<keyword evidence="3 4" id="KW-0012">Acyltransferase</keyword>
<dbReference type="SUPFAM" id="SSF55729">
    <property type="entry name" value="Acyl-CoA N-acyltransferases (Nat)"/>
    <property type="match status" value="1"/>
</dbReference>
<dbReference type="InterPro" id="IPR051554">
    <property type="entry name" value="Acetyltransferase_Eis"/>
</dbReference>
<proteinExistence type="inferred from homology"/>
<dbReference type="InterPro" id="IPR036527">
    <property type="entry name" value="SCP2_sterol-bd_dom_sf"/>
</dbReference>
<dbReference type="PANTHER" id="PTHR37817:SF1">
    <property type="entry name" value="N-ACETYLTRANSFERASE EIS"/>
    <property type="match status" value="1"/>
</dbReference>
<evidence type="ECO:0000259" key="5">
    <source>
        <dbReference type="PROSITE" id="PS51186"/>
    </source>
</evidence>